<organism evidence="2 3">
    <name type="scientific">Anaerostipes butyraticus</name>
    <dbReference type="NCBI Taxonomy" id="645466"/>
    <lineage>
        <taxon>Bacteria</taxon>
        <taxon>Bacillati</taxon>
        <taxon>Bacillota</taxon>
        <taxon>Clostridia</taxon>
        <taxon>Lachnospirales</taxon>
        <taxon>Lachnospiraceae</taxon>
        <taxon>Anaerostipes</taxon>
    </lineage>
</organism>
<feature type="transmembrane region" description="Helical" evidence="1">
    <location>
        <begin position="17"/>
        <end position="36"/>
    </location>
</feature>
<keyword evidence="1" id="KW-0812">Transmembrane</keyword>
<evidence type="ECO:0008006" key="4">
    <source>
        <dbReference type="Google" id="ProtNLM"/>
    </source>
</evidence>
<sequence>MLNWTLYKREVKNSVKMLVIFGAVITMYVAIIISMYDPEMMVSLDKFYELMPELMASVGMSAGATTLIGFMISYLYGFILLLFPMLFCILRGNGLVAKYTDKGSMATLLAAPVKRKTVALTQMSVLISGILILMIYATGLEIIIAETSFPGELVISELLKLNAALMCLHLFIGSICFLASCVFSDTKYSIAFGAGIPVLMYVLQMLANTGEKAEAAKYFTFFTLFNADGVVAGESNAIIGAVVLGIGAAVLYAGGITVFCKKDLHI</sequence>
<evidence type="ECO:0000256" key="1">
    <source>
        <dbReference type="SAM" id="Phobius"/>
    </source>
</evidence>
<protein>
    <recommendedName>
        <fullName evidence="4">ABC transporter permease</fullName>
    </recommendedName>
</protein>
<dbReference type="RefSeq" id="WP_201312438.1">
    <property type="nucleotide sequence ID" value="NZ_BLYI01000076.1"/>
</dbReference>
<dbReference type="AlphaFoldDB" id="A0A916VEI6"/>
<dbReference type="GO" id="GO:0005886">
    <property type="term" value="C:plasma membrane"/>
    <property type="evidence" value="ECO:0007669"/>
    <property type="project" value="UniProtKB-SubCell"/>
</dbReference>
<dbReference type="Proteomes" id="UP000613208">
    <property type="component" value="Unassembled WGS sequence"/>
</dbReference>
<feature type="transmembrane region" description="Helical" evidence="1">
    <location>
        <begin position="163"/>
        <end position="183"/>
    </location>
</feature>
<feature type="transmembrane region" description="Helical" evidence="1">
    <location>
        <begin position="237"/>
        <end position="260"/>
    </location>
</feature>
<feature type="transmembrane region" description="Helical" evidence="1">
    <location>
        <begin position="190"/>
        <end position="207"/>
    </location>
</feature>
<keyword evidence="3" id="KW-1185">Reference proteome</keyword>
<evidence type="ECO:0000313" key="3">
    <source>
        <dbReference type="Proteomes" id="UP000613208"/>
    </source>
</evidence>
<gene>
    <name evidence="2" type="ORF">ANBU17_31430</name>
</gene>
<proteinExistence type="predicted"/>
<feature type="transmembrane region" description="Helical" evidence="1">
    <location>
        <begin position="56"/>
        <end position="83"/>
    </location>
</feature>
<dbReference type="EMBL" id="BLYI01000076">
    <property type="protein sequence ID" value="GFO86796.1"/>
    <property type="molecule type" value="Genomic_DNA"/>
</dbReference>
<dbReference type="GO" id="GO:0140359">
    <property type="term" value="F:ABC-type transporter activity"/>
    <property type="evidence" value="ECO:0007669"/>
    <property type="project" value="InterPro"/>
</dbReference>
<dbReference type="PANTHER" id="PTHR37305">
    <property type="entry name" value="INTEGRAL MEMBRANE PROTEIN-RELATED"/>
    <property type="match status" value="1"/>
</dbReference>
<name>A0A916VEI6_9FIRM</name>
<dbReference type="PANTHER" id="PTHR37305:SF2">
    <property type="entry name" value="BACITRACIN TRANSPORT PERMEASE PROTEIN BCRB"/>
    <property type="match status" value="1"/>
</dbReference>
<feature type="transmembrane region" description="Helical" evidence="1">
    <location>
        <begin position="123"/>
        <end position="143"/>
    </location>
</feature>
<keyword evidence="1" id="KW-1133">Transmembrane helix</keyword>
<accession>A0A916VEI6</accession>
<evidence type="ECO:0000313" key="2">
    <source>
        <dbReference type="EMBL" id="GFO86796.1"/>
    </source>
</evidence>
<keyword evidence="1" id="KW-0472">Membrane</keyword>
<comment type="caution">
    <text evidence="2">The sequence shown here is derived from an EMBL/GenBank/DDBJ whole genome shotgun (WGS) entry which is preliminary data.</text>
</comment>
<reference evidence="2" key="1">
    <citation type="submission" date="2020-06" db="EMBL/GenBank/DDBJ databases">
        <title>Characterization of fructooligosaccharide metabolism and fructooligosaccharide-degrading enzymes in human commensal butyrate producers.</title>
        <authorList>
            <person name="Tanno H."/>
            <person name="Fujii T."/>
            <person name="Hirano K."/>
            <person name="Maeno S."/>
            <person name="Tonozuka T."/>
            <person name="Sakamoto M."/>
            <person name="Ohkuma M."/>
            <person name="Tochio T."/>
            <person name="Endo A."/>
        </authorList>
    </citation>
    <scope>NUCLEOTIDE SEQUENCE</scope>
    <source>
        <strain evidence="2">JCM 17466</strain>
    </source>
</reference>